<proteinExistence type="predicted"/>
<dbReference type="SUPFAM" id="SSF56112">
    <property type="entry name" value="Protein kinase-like (PK-like)"/>
    <property type="match status" value="1"/>
</dbReference>
<dbReference type="GO" id="GO:0005524">
    <property type="term" value="F:ATP binding"/>
    <property type="evidence" value="ECO:0007669"/>
    <property type="project" value="InterPro"/>
</dbReference>
<comment type="caution">
    <text evidence="2">The sequence shown here is derived from an EMBL/GenBank/DDBJ whole genome shotgun (WGS) entry which is preliminary data.</text>
</comment>
<dbReference type="PANTHER" id="PTHR11909">
    <property type="entry name" value="CASEIN KINASE-RELATED"/>
    <property type="match status" value="1"/>
</dbReference>
<dbReference type="AlphaFoldDB" id="A0A5J4X0B5"/>
<dbReference type="SMART" id="SM00220">
    <property type="entry name" value="S_TKc"/>
    <property type="match status" value="1"/>
</dbReference>
<dbReference type="InterPro" id="IPR050235">
    <property type="entry name" value="CK1_Ser-Thr_kinase"/>
</dbReference>
<dbReference type="PROSITE" id="PS50011">
    <property type="entry name" value="PROTEIN_KINASE_DOM"/>
    <property type="match status" value="1"/>
</dbReference>
<dbReference type="Proteomes" id="UP000324800">
    <property type="component" value="Unassembled WGS sequence"/>
</dbReference>
<dbReference type="GO" id="GO:0004672">
    <property type="term" value="F:protein kinase activity"/>
    <property type="evidence" value="ECO:0007669"/>
    <property type="project" value="InterPro"/>
</dbReference>
<accession>A0A5J4X0B5</accession>
<name>A0A5J4X0B5_9EUKA</name>
<feature type="domain" description="Protein kinase" evidence="1">
    <location>
        <begin position="25"/>
        <end position="174"/>
    </location>
</feature>
<evidence type="ECO:0000259" key="1">
    <source>
        <dbReference type="PROSITE" id="PS50011"/>
    </source>
</evidence>
<sequence>MTTDKVQSRVQSNPICIEETVCMTYVVERMLASGKSSTVFVARAKDDTKQNCVALKVVPIGNGHSALLNEIAVLKSVGCREHFTKLFGIGLHRQYKFLAMELLGPTLYDIIHRPQMQKLSLSSVVKIGIQSLEALSTLHRAGFVHGKVRSENLMIGYNKETSGKIYLIGLSSFE</sequence>
<dbReference type="OrthoDB" id="5979581at2759"/>
<evidence type="ECO:0000313" key="3">
    <source>
        <dbReference type="Proteomes" id="UP000324800"/>
    </source>
</evidence>
<protein>
    <recommendedName>
        <fullName evidence="1">Protein kinase domain-containing protein</fullName>
    </recommendedName>
</protein>
<organism evidence="2 3">
    <name type="scientific">Streblomastix strix</name>
    <dbReference type="NCBI Taxonomy" id="222440"/>
    <lineage>
        <taxon>Eukaryota</taxon>
        <taxon>Metamonada</taxon>
        <taxon>Preaxostyla</taxon>
        <taxon>Oxymonadida</taxon>
        <taxon>Streblomastigidae</taxon>
        <taxon>Streblomastix</taxon>
    </lineage>
</organism>
<dbReference type="Gene3D" id="1.10.510.10">
    <property type="entry name" value="Transferase(Phosphotransferase) domain 1"/>
    <property type="match status" value="1"/>
</dbReference>
<dbReference type="InterPro" id="IPR000719">
    <property type="entry name" value="Prot_kinase_dom"/>
</dbReference>
<reference evidence="2 3" key="1">
    <citation type="submission" date="2019-03" db="EMBL/GenBank/DDBJ databases">
        <title>Single cell metagenomics reveals metabolic interactions within the superorganism composed of flagellate Streblomastix strix and complex community of Bacteroidetes bacteria on its surface.</title>
        <authorList>
            <person name="Treitli S.C."/>
            <person name="Kolisko M."/>
            <person name="Husnik F."/>
            <person name="Keeling P."/>
            <person name="Hampl V."/>
        </authorList>
    </citation>
    <scope>NUCLEOTIDE SEQUENCE [LARGE SCALE GENOMIC DNA]</scope>
    <source>
        <strain evidence="2">ST1C</strain>
    </source>
</reference>
<evidence type="ECO:0000313" key="2">
    <source>
        <dbReference type="EMBL" id="KAA6400580.1"/>
    </source>
</evidence>
<dbReference type="InterPro" id="IPR011009">
    <property type="entry name" value="Kinase-like_dom_sf"/>
</dbReference>
<dbReference type="EMBL" id="SNRW01000539">
    <property type="protein sequence ID" value="KAA6400580.1"/>
    <property type="molecule type" value="Genomic_DNA"/>
</dbReference>
<gene>
    <name evidence="2" type="ORF">EZS28_003896</name>
</gene>
<dbReference type="Pfam" id="PF00069">
    <property type="entry name" value="Pkinase"/>
    <property type="match status" value="1"/>
</dbReference>